<keyword evidence="2" id="KW-1185">Reference proteome</keyword>
<dbReference type="EMBL" id="SRLD01000088">
    <property type="protein sequence ID" value="TGE11789.1"/>
    <property type="molecule type" value="Genomic_DNA"/>
</dbReference>
<reference evidence="1 2" key="1">
    <citation type="submission" date="2019-04" db="EMBL/GenBank/DDBJ databases">
        <authorList>
            <person name="Feng G."/>
            <person name="Zhang J."/>
            <person name="Zhu H."/>
        </authorList>
    </citation>
    <scope>NUCLEOTIDE SEQUENCE [LARGE SCALE GENOMIC DNA]</scope>
    <source>
        <strain evidence="1 2">JCM 17223</strain>
    </source>
</reference>
<evidence type="ECO:0000313" key="1">
    <source>
        <dbReference type="EMBL" id="TGE11789.1"/>
    </source>
</evidence>
<evidence type="ECO:0000313" key="2">
    <source>
        <dbReference type="Proteomes" id="UP000297739"/>
    </source>
</evidence>
<gene>
    <name evidence="1" type="ORF">E5J99_20800</name>
</gene>
<organism evidence="1 2">
    <name type="scientific">Hymenobacter elongatus</name>
    <dbReference type="NCBI Taxonomy" id="877208"/>
    <lineage>
        <taxon>Bacteria</taxon>
        <taxon>Pseudomonadati</taxon>
        <taxon>Bacteroidota</taxon>
        <taxon>Cytophagia</taxon>
        <taxon>Cytophagales</taxon>
        <taxon>Hymenobacteraceae</taxon>
        <taxon>Hymenobacter</taxon>
    </lineage>
</organism>
<dbReference type="AlphaFoldDB" id="A0A4Z0PE45"/>
<comment type="caution">
    <text evidence="1">The sequence shown here is derived from an EMBL/GenBank/DDBJ whole genome shotgun (WGS) entry which is preliminary data.</text>
</comment>
<proteinExistence type="predicted"/>
<protein>
    <submittedName>
        <fullName evidence="1">Uncharacterized protein</fullName>
    </submittedName>
</protein>
<dbReference type="Proteomes" id="UP000297739">
    <property type="component" value="Unassembled WGS sequence"/>
</dbReference>
<accession>A0A4Z0PE45</accession>
<dbReference type="OrthoDB" id="885813at2"/>
<name>A0A4Z0PE45_9BACT</name>
<sequence length="98" mass="11184">MLLLPVIAGGLANAHLPADLRNGHALVVHRCRRGPGRYSTHPRRRVPHFAPCAYAQRHHIEQTVSKLKQHRHLATRYDKLDASFEDFLCARIATLYLN</sequence>